<keyword evidence="9" id="KW-0448">Lipopolysaccharide biosynthesis</keyword>
<keyword evidence="9" id="KW-1133">Transmembrane helix</keyword>
<dbReference type="InterPro" id="IPR038107">
    <property type="entry name" value="Glycos_transf_N_sf"/>
</dbReference>
<dbReference type="PANTHER" id="PTHR42755:SF1">
    <property type="entry name" value="3-DEOXY-D-MANNO-OCTULOSONIC ACID TRANSFERASE, MITOCHONDRIAL-RELATED"/>
    <property type="match status" value="1"/>
</dbReference>
<evidence type="ECO:0000256" key="3">
    <source>
        <dbReference type="ARBA" id="ARBA00012621"/>
    </source>
</evidence>
<feature type="transmembrane region" description="Helical" evidence="9">
    <location>
        <begin position="6"/>
        <end position="23"/>
    </location>
</feature>
<keyword evidence="9" id="KW-1003">Cell membrane</keyword>
<evidence type="ECO:0000256" key="4">
    <source>
        <dbReference type="ARBA" id="ARBA00019077"/>
    </source>
</evidence>
<comment type="catalytic activity">
    <reaction evidence="8 9">
        <text>lipid IVA (E. coli) + CMP-3-deoxy-beta-D-manno-octulosonate = alpha-Kdo-(2-&gt;6)-lipid IVA (E. coli) + CMP + H(+)</text>
        <dbReference type="Rhea" id="RHEA:28066"/>
        <dbReference type="ChEBI" id="CHEBI:15378"/>
        <dbReference type="ChEBI" id="CHEBI:58603"/>
        <dbReference type="ChEBI" id="CHEBI:60364"/>
        <dbReference type="ChEBI" id="CHEBI:60377"/>
        <dbReference type="ChEBI" id="CHEBI:85987"/>
        <dbReference type="EC" id="2.4.99.12"/>
    </reaction>
</comment>
<comment type="similarity">
    <text evidence="9">Belongs to the glycosyltransferase group 1 family.</text>
</comment>
<evidence type="ECO:0000259" key="11">
    <source>
        <dbReference type="Pfam" id="PF04413"/>
    </source>
</evidence>
<dbReference type="SUPFAM" id="SSF53756">
    <property type="entry name" value="UDP-Glycosyltransferase/glycogen phosphorylase"/>
    <property type="match status" value="1"/>
</dbReference>
<comment type="subcellular location">
    <subcellularLocation>
        <location evidence="1">Cell envelope</location>
    </subcellularLocation>
    <subcellularLocation>
        <location evidence="9">Cell membrane</location>
    </subcellularLocation>
</comment>
<accession>A0ABP9F540</accession>
<keyword evidence="9" id="KW-0812">Transmembrane</keyword>
<evidence type="ECO:0000256" key="9">
    <source>
        <dbReference type="RuleBase" id="RU365103"/>
    </source>
</evidence>
<dbReference type="RefSeq" id="WP_345336220.1">
    <property type="nucleotide sequence ID" value="NZ_BAABJZ010000093.1"/>
</dbReference>
<name>A0ABP9F540_9GAMM</name>
<evidence type="ECO:0000256" key="2">
    <source>
        <dbReference type="ARBA" id="ARBA00004713"/>
    </source>
</evidence>
<dbReference type="Pfam" id="PF04413">
    <property type="entry name" value="Glycos_transf_N"/>
    <property type="match status" value="1"/>
</dbReference>
<dbReference type="Pfam" id="PF00534">
    <property type="entry name" value="Glycos_transf_1"/>
    <property type="match status" value="1"/>
</dbReference>
<evidence type="ECO:0000256" key="6">
    <source>
        <dbReference type="ARBA" id="ARBA00022679"/>
    </source>
</evidence>
<evidence type="ECO:0000259" key="10">
    <source>
        <dbReference type="Pfam" id="PF00534"/>
    </source>
</evidence>
<keyword evidence="5" id="KW-0997">Cell inner membrane</keyword>
<dbReference type="PANTHER" id="PTHR42755">
    <property type="entry name" value="3-DEOXY-MANNO-OCTULOSONATE CYTIDYLYLTRANSFERASE"/>
    <property type="match status" value="1"/>
</dbReference>
<sequence length="421" mass="46220">MNRFIYSLLVTLLLPVILLYLLWRSRKDPAYRQRLGERLGRHFPAQQGGIVIHCASMGETLAALPLIRALQARFPHQSITVTSTTPSGSAQVKQHLGDSVQHCYLPLDLPVICQRFVKALRPQLVILVETELWPNLIHACHQNETPVMLTNARLSSRSAQGYARFPKLIQPMLTQLSAVAMQNEVDGERLVSLGLDPAKLTVCGSLKFDVDLAQTSDIASQRRQWLGERAVWCAGSTHPGEFEQALAAHRQLQQMHPDLLLLLVPRHPEQFEAAIQLSKQAGFQTARRSQSDTVGDEIQVLIGDTMGELMALYGMSDACFVGGSLIERGGHNPLEPAALAKPVLMGPHHFNFAEIGAALVQAGGMSVVSNSDDLAEQLEHLLSLRSQAQAMGKKGQRVVEINRGATQRQLTVAEALLTSND</sequence>
<reference evidence="13" key="1">
    <citation type="journal article" date="2019" name="Int. J. Syst. Evol. Microbiol.">
        <title>The Global Catalogue of Microorganisms (GCM) 10K type strain sequencing project: providing services to taxonomists for standard genome sequencing and annotation.</title>
        <authorList>
            <consortium name="The Broad Institute Genomics Platform"/>
            <consortium name="The Broad Institute Genome Sequencing Center for Infectious Disease"/>
            <person name="Wu L."/>
            <person name="Ma J."/>
        </authorList>
    </citation>
    <scope>NUCLEOTIDE SEQUENCE [LARGE SCALE GENOMIC DNA]</scope>
    <source>
        <strain evidence="13">JCM 18401</strain>
    </source>
</reference>
<dbReference type="InterPro" id="IPR039901">
    <property type="entry name" value="Kdotransferase"/>
</dbReference>
<evidence type="ECO:0000256" key="7">
    <source>
        <dbReference type="ARBA" id="ARBA00031445"/>
    </source>
</evidence>
<dbReference type="EC" id="2.4.99.12" evidence="3 9"/>
<feature type="domain" description="Glycosyl transferase family 1" evidence="10">
    <location>
        <begin position="243"/>
        <end position="397"/>
    </location>
</feature>
<dbReference type="GO" id="GO:0016740">
    <property type="term" value="F:transferase activity"/>
    <property type="evidence" value="ECO:0007669"/>
    <property type="project" value="UniProtKB-KW"/>
</dbReference>
<dbReference type="InterPro" id="IPR001296">
    <property type="entry name" value="Glyco_trans_1"/>
</dbReference>
<dbReference type="Gene3D" id="3.40.50.2000">
    <property type="entry name" value="Glycogen Phosphorylase B"/>
    <property type="match status" value="1"/>
</dbReference>
<proteinExistence type="inferred from homology"/>
<feature type="domain" description="3-deoxy-D-manno-octulosonic-acid transferase N-terminal" evidence="11">
    <location>
        <begin position="33"/>
        <end position="210"/>
    </location>
</feature>
<comment type="function">
    <text evidence="9">Involved in lipopolysaccharide (LPS) biosynthesis. Catalyzes the transfer of 3-deoxy-D-manno-octulosonate (Kdo) residue(s) from CMP-Kdo to lipid IV(A), the tetraacyldisaccharide-1,4'-bisphosphate precursor of lipid A.</text>
</comment>
<evidence type="ECO:0000256" key="5">
    <source>
        <dbReference type="ARBA" id="ARBA00022519"/>
    </source>
</evidence>
<comment type="caution">
    <text evidence="12">The sequence shown here is derived from an EMBL/GenBank/DDBJ whole genome shotgun (WGS) entry which is preliminary data.</text>
</comment>
<protein>
    <recommendedName>
        <fullName evidence="4 9">3-deoxy-D-manno-octulosonic acid transferase</fullName>
        <shortName evidence="9">Kdo transferase</shortName>
        <ecNumber evidence="3 9">2.4.99.12</ecNumber>
    </recommendedName>
    <alternativeName>
        <fullName evidence="7 9">Lipid IV(A) 3-deoxy-D-manno-octulosonic acid transferase</fullName>
    </alternativeName>
</protein>
<evidence type="ECO:0000313" key="12">
    <source>
        <dbReference type="EMBL" id="GAA4894559.1"/>
    </source>
</evidence>
<dbReference type="Gene3D" id="3.40.50.11720">
    <property type="entry name" value="3-Deoxy-D-manno-octulosonic-acid transferase, N-terminal domain"/>
    <property type="match status" value="1"/>
</dbReference>
<comment type="pathway">
    <text evidence="2 9">Bacterial outer membrane biogenesis; LPS core biosynthesis.</text>
</comment>
<keyword evidence="13" id="KW-1185">Reference proteome</keyword>
<dbReference type="InterPro" id="IPR007507">
    <property type="entry name" value="Glycos_transf_N"/>
</dbReference>
<keyword evidence="9" id="KW-0472">Membrane</keyword>
<evidence type="ECO:0000256" key="8">
    <source>
        <dbReference type="ARBA" id="ARBA00049183"/>
    </source>
</evidence>
<dbReference type="EMBL" id="BAABJZ010000093">
    <property type="protein sequence ID" value="GAA4894559.1"/>
    <property type="molecule type" value="Genomic_DNA"/>
</dbReference>
<dbReference type="Proteomes" id="UP001499988">
    <property type="component" value="Unassembled WGS sequence"/>
</dbReference>
<keyword evidence="6 9" id="KW-0808">Transferase</keyword>
<dbReference type="NCBIfam" id="NF004388">
    <property type="entry name" value="PRK05749.1-4"/>
    <property type="match status" value="1"/>
</dbReference>
<organism evidence="12 13">
    <name type="scientific">Ferrimonas pelagia</name>
    <dbReference type="NCBI Taxonomy" id="1177826"/>
    <lineage>
        <taxon>Bacteria</taxon>
        <taxon>Pseudomonadati</taxon>
        <taxon>Pseudomonadota</taxon>
        <taxon>Gammaproteobacteria</taxon>
        <taxon>Alteromonadales</taxon>
        <taxon>Ferrimonadaceae</taxon>
        <taxon>Ferrimonas</taxon>
    </lineage>
</organism>
<gene>
    <name evidence="12" type="primary">waaA</name>
    <name evidence="12" type="ORF">GCM10023333_29650</name>
</gene>
<evidence type="ECO:0000313" key="13">
    <source>
        <dbReference type="Proteomes" id="UP001499988"/>
    </source>
</evidence>
<evidence type="ECO:0000256" key="1">
    <source>
        <dbReference type="ARBA" id="ARBA00004196"/>
    </source>
</evidence>